<dbReference type="GO" id="GO:0070402">
    <property type="term" value="F:NADPH binding"/>
    <property type="evidence" value="ECO:0007669"/>
    <property type="project" value="TreeGrafter"/>
</dbReference>
<dbReference type="PANTHER" id="PTHR48106:SF2">
    <property type="entry name" value="ZN2+-BINDING DEHYDROGENASE"/>
    <property type="match status" value="1"/>
</dbReference>
<dbReference type="SUPFAM" id="SSF50129">
    <property type="entry name" value="GroES-like"/>
    <property type="match status" value="1"/>
</dbReference>
<keyword evidence="1" id="KW-0521">NADP</keyword>
<proteinExistence type="predicted"/>
<evidence type="ECO:0000313" key="4">
    <source>
        <dbReference type="EMBL" id="GEK14707.1"/>
    </source>
</evidence>
<dbReference type="InterPro" id="IPR036291">
    <property type="entry name" value="NAD(P)-bd_dom_sf"/>
</dbReference>
<protein>
    <submittedName>
        <fullName evidence="4">Quinone oxidoreductase</fullName>
    </submittedName>
</protein>
<accession>A0A510UJD2</accession>
<dbReference type="Gene3D" id="3.90.180.10">
    <property type="entry name" value="Medium-chain alcohol dehydrogenases, catalytic domain"/>
    <property type="match status" value="1"/>
</dbReference>
<dbReference type="PANTHER" id="PTHR48106">
    <property type="entry name" value="QUINONE OXIDOREDUCTASE PIG3-RELATED"/>
    <property type="match status" value="1"/>
</dbReference>
<evidence type="ECO:0000259" key="3">
    <source>
        <dbReference type="SMART" id="SM00829"/>
    </source>
</evidence>
<dbReference type="InterPro" id="IPR013154">
    <property type="entry name" value="ADH-like_N"/>
</dbReference>
<dbReference type="InterPro" id="IPR020843">
    <property type="entry name" value="ER"/>
</dbReference>
<evidence type="ECO:0000256" key="2">
    <source>
        <dbReference type="ARBA" id="ARBA00023002"/>
    </source>
</evidence>
<name>A0A510UJD2_ALIFS</name>
<comment type="caution">
    <text evidence="4">The sequence shown here is derived from an EMBL/GenBank/DDBJ whole genome shotgun (WGS) entry which is preliminary data.</text>
</comment>
<feature type="domain" description="Enoyl reductase (ER)" evidence="3">
    <location>
        <begin position="30"/>
        <end position="344"/>
    </location>
</feature>
<dbReference type="GO" id="GO:0016651">
    <property type="term" value="F:oxidoreductase activity, acting on NAD(P)H"/>
    <property type="evidence" value="ECO:0007669"/>
    <property type="project" value="TreeGrafter"/>
</dbReference>
<organism evidence="4 5">
    <name type="scientific">Aliivibrio fischeri</name>
    <name type="common">Vibrio fischeri</name>
    <dbReference type="NCBI Taxonomy" id="668"/>
    <lineage>
        <taxon>Bacteria</taxon>
        <taxon>Pseudomonadati</taxon>
        <taxon>Pseudomonadota</taxon>
        <taxon>Gammaproteobacteria</taxon>
        <taxon>Vibrionales</taxon>
        <taxon>Vibrionaceae</taxon>
        <taxon>Aliivibrio</taxon>
    </lineage>
</organism>
<reference evidence="4 5" key="1">
    <citation type="submission" date="2019-07" db="EMBL/GenBank/DDBJ databases">
        <title>Whole genome shotgun sequence of Aliivibrio fischeri NBRC 101058.</title>
        <authorList>
            <person name="Hosoyama A."/>
            <person name="Uohara A."/>
            <person name="Ohji S."/>
            <person name="Ichikawa N."/>
        </authorList>
    </citation>
    <scope>NUCLEOTIDE SEQUENCE [LARGE SCALE GENOMIC DNA]</scope>
    <source>
        <strain evidence="4 5">NBRC 101058</strain>
    </source>
</reference>
<dbReference type="Gene3D" id="3.40.50.720">
    <property type="entry name" value="NAD(P)-binding Rossmann-like Domain"/>
    <property type="match status" value="1"/>
</dbReference>
<dbReference type="Pfam" id="PF08240">
    <property type="entry name" value="ADH_N"/>
    <property type="match status" value="1"/>
</dbReference>
<dbReference type="Proteomes" id="UP000321787">
    <property type="component" value="Unassembled WGS sequence"/>
</dbReference>
<keyword evidence="2" id="KW-0560">Oxidoreductase</keyword>
<gene>
    <name evidence="4" type="primary">qor</name>
    <name evidence="4" type="ORF">AFI02nite_27430</name>
</gene>
<dbReference type="CDD" id="cd05282">
    <property type="entry name" value="ETR_like"/>
    <property type="match status" value="1"/>
</dbReference>
<dbReference type="SUPFAM" id="SSF51735">
    <property type="entry name" value="NAD(P)-binding Rossmann-fold domains"/>
    <property type="match status" value="1"/>
</dbReference>
<sequence length="346" mass="39293">MVLHAHYAKHKILFTNILNSMRAIIQQFGPALESVQLEPYSPSEPLINELQVKMKFSTINPSDLITISGAYRSRITLPFVPGFEGIGKVTKCSDSTSTFSIGDRVLPIGTAGAWQKYRNTKEDWCFTIPQNLSDEQAATSYINPMTAWLMLTEALNMHSDMSIIVNAANSAIGLMLIRMLNHLGITPIALVRRDNTIEEFENCRVHTIINTSNNADYQQLLDITKNNKIDAVLDCIGGDDALLYTHIIKEHGQFINYGLLSKQPIPADFWIQRPDIQFSYFHLRQWIHSAKKPLIQNKLNEVMNLVHQGIADTTIDRYFSLKEIHHAIHYIEKTRTVNKGKVLITF</sequence>
<dbReference type="SMART" id="SM00829">
    <property type="entry name" value="PKS_ER"/>
    <property type="match status" value="1"/>
</dbReference>
<evidence type="ECO:0000256" key="1">
    <source>
        <dbReference type="ARBA" id="ARBA00022857"/>
    </source>
</evidence>
<dbReference type="Pfam" id="PF13602">
    <property type="entry name" value="ADH_zinc_N_2"/>
    <property type="match status" value="1"/>
</dbReference>
<evidence type="ECO:0000313" key="5">
    <source>
        <dbReference type="Proteomes" id="UP000321787"/>
    </source>
</evidence>
<dbReference type="InterPro" id="IPR011032">
    <property type="entry name" value="GroES-like_sf"/>
</dbReference>
<dbReference type="EMBL" id="BJTZ01000019">
    <property type="protein sequence ID" value="GEK14707.1"/>
    <property type="molecule type" value="Genomic_DNA"/>
</dbReference>
<dbReference type="AlphaFoldDB" id="A0A510UJD2"/>